<gene>
    <name evidence="1" type="ORF">FHS89_000659</name>
</gene>
<dbReference type="EMBL" id="JACIJS010000002">
    <property type="protein sequence ID" value="MBB5514653.1"/>
    <property type="molecule type" value="Genomic_DNA"/>
</dbReference>
<accession>A0A840WKF4</accession>
<organism evidence="1 2">
    <name type="scientific">Rubricella aquisinus</name>
    <dbReference type="NCBI Taxonomy" id="2028108"/>
    <lineage>
        <taxon>Bacteria</taxon>
        <taxon>Pseudomonadati</taxon>
        <taxon>Pseudomonadota</taxon>
        <taxon>Alphaproteobacteria</taxon>
        <taxon>Rhodobacterales</taxon>
        <taxon>Paracoccaceae</taxon>
        <taxon>Rubricella</taxon>
    </lineage>
</organism>
<evidence type="ECO:0000313" key="2">
    <source>
        <dbReference type="Proteomes" id="UP000553766"/>
    </source>
</evidence>
<name>A0A840WKF4_9RHOB</name>
<dbReference type="Proteomes" id="UP000553766">
    <property type="component" value="Unassembled WGS sequence"/>
</dbReference>
<keyword evidence="2" id="KW-1185">Reference proteome</keyword>
<protein>
    <submittedName>
        <fullName evidence="1">Uncharacterized protein</fullName>
    </submittedName>
</protein>
<evidence type="ECO:0000313" key="1">
    <source>
        <dbReference type="EMBL" id="MBB5514653.1"/>
    </source>
</evidence>
<dbReference type="AlphaFoldDB" id="A0A840WKF4"/>
<reference evidence="1 2" key="1">
    <citation type="submission" date="2020-08" db="EMBL/GenBank/DDBJ databases">
        <title>Genomic Encyclopedia of Type Strains, Phase IV (KMG-IV): sequencing the most valuable type-strain genomes for metagenomic binning, comparative biology and taxonomic classification.</title>
        <authorList>
            <person name="Goeker M."/>
        </authorList>
    </citation>
    <scope>NUCLEOTIDE SEQUENCE [LARGE SCALE GENOMIC DNA]</scope>
    <source>
        <strain evidence="1 2">DSM 103377</strain>
    </source>
</reference>
<comment type="caution">
    <text evidence="1">The sequence shown here is derived from an EMBL/GenBank/DDBJ whole genome shotgun (WGS) entry which is preliminary data.</text>
</comment>
<proteinExistence type="predicted"/>
<sequence length="31" mass="3423">MSAAIRMYPYEATYQVEGQQLAGQLVGKFAT</sequence>